<keyword evidence="4" id="KW-0238">DNA-binding</keyword>
<keyword evidence="9" id="KW-1185">Reference proteome</keyword>
<dbReference type="InterPro" id="IPR013324">
    <property type="entry name" value="RNA_pol_sigma_r3/r4-like"/>
</dbReference>
<proteinExistence type="inferred from homology"/>
<evidence type="ECO:0000256" key="2">
    <source>
        <dbReference type="ARBA" id="ARBA00023015"/>
    </source>
</evidence>
<evidence type="ECO:0000256" key="1">
    <source>
        <dbReference type="ARBA" id="ARBA00010641"/>
    </source>
</evidence>
<feature type="domain" description="RNA polymerase sigma factor 70 region 4 type 2" evidence="7">
    <location>
        <begin position="141"/>
        <end position="186"/>
    </location>
</feature>
<dbReference type="Pfam" id="PF08281">
    <property type="entry name" value="Sigma70_r4_2"/>
    <property type="match status" value="1"/>
</dbReference>
<dbReference type="InterPro" id="IPR013249">
    <property type="entry name" value="RNA_pol_sigma70_r4_t2"/>
</dbReference>
<gene>
    <name evidence="8" type="ORF">PGB27_28545</name>
</gene>
<sequence length="206" mass="22347">MTTQPDQPTSDPRTDTRTDERLLADHVAGDREAIAVLVHRYQRILLGVVRGLAWSSRTPRPWCRRCGCACFAARRRSRAGKGVDVAAPDHGQRGHHRRPAPPDGPVGAGRGVLPLRPARAQRPRRPGGCGSRPGARCRAAARAARVLPREQRLVLEVLHLDGLSIAETAELLGIAEGTVKSRALRGQATIRAHLAGRPARQDDPAR</sequence>
<dbReference type="InterPro" id="IPR036388">
    <property type="entry name" value="WH-like_DNA-bd_sf"/>
</dbReference>
<evidence type="ECO:0000313" key="9">
    <source>
        <dbReference type="Proteomes" id="UP001300763"/>
    </source>
</evidence>
<evidence type="ECO:0000259" key="7">
    <source>
        <dbReference type="Pfam" id="PF08281"/>
    </source>
</evidence>
<organism evidence="8 9">
    <name type="scientific">Actinomycetospora lemnae</name>
    <dbReference type="NCBI Taxonomy" id="3019891"/>
    <lineage>
        <taxon>Bacteria</taxon>
        <taxon>Bacillati</taxon>
        <taxon>Actinomycetota</taxon>
        <taxon>Actinomycetes</taxon>
        <taxon>Pseudonocardiales</taxon>
        <taxon>Pseudonocardiaceae</taxon>
        <taxon>Actinomycetospora</taxon>
    </lineage>
</organism>
<dbReference type="PANTHER" id="PTHR43133:SF50">
    <property type="entry name" value="ECF RNA POLYMERASE SIGMA FACTOR SIGM"/>
    <property type="match status" value="1"/>
</dbReference>
<name>A0ABT5T2G2_9PSEU</name>
<dbReference type="EMBL" id="JAQZAO010000021">
    <property type="protein sequence ID" value="MDD7969312.1"/>
    <property type="molecule type" value="Genomic_DNA"/>
</dbReference>
<keyword evidence="3" id="KW-0731">Sigma factor</keyword>
<evidence type="ECO:0000256" key="3">
    <source>
        <dbReference type="ARBA" id="ARBA00023082"/>
    </source>
</evidence>
<evidence type="ECO:0000256" key="6">
    <source>
        <dbReference type="SAM" id="MobiDB-lite"/>
    </source>
</evidence>
<dbReference type="SUPFAM" id="SSF88659">
    <property type="entry name" value="Sigma3 and sigma4 domains of RNA polymerase sigma factors"/>
    <property type="match status" value="1"/>
</dbReference>
<dbReference type="Proteomes" id="UP001300763">
    <property type="component" value="Unassembled WGS sequence"/>
</dbReference>
<evidence type="ECO:0000256" key="5">
    <source>
        <dbReference type="ARBA" id="ARBA00023163"/>
    </source>
</evidence>
<dbReference type="InterPro" id="IPR039425">
    <property type="entry name" value="RNA_pol_sigma-70-like"/>
</dbReference>
<comment type="caution">
    <text evidence="8">The sequence shown here is derived from an EMBL/GenBank/DDBJ whole genome shotgun (WGS) entry which is preliminary data.</text>
</comment>
<protein>
    <submittedName>
        <fullName evidence="8">Sigma factor-like helix-turn-helix DNA-binding protein</fullName>
    </submittedName>
</protein>
<comment type="similarity">
    <text evidence="1">Belongs to the sigma-70 factor family. ECF subfamily.</text>
</comment>
<feature type="region of interest" description="Disordered" evidence="6">
    <location>
        <begin position="80"/>
        <end position="135"/>
    </location>
</feature>
<reference evidence="8 9" key="1">
    <citation type="submission" date="2023-02" db="EMBL/GenBank/DDBJ databases">
        <title>Genome sequencing required for Actinomycetospora new species description.</title>
        <authorList>
            <person name="Saimee Y."/>
            <person name="Duangmal K."/>
        </authorList>
    </citation>
    <scope>NUCLEOTIDE SEQUENCE [LARGE SCALE GENOMIC DNA]</scope>
    <source>
        <strain evidence="8 9">DW7H6</strain>
    </source>
</reference>
<evidence type="ECO:0000313" key="8">
    <source>
        <dbReference type="EMBL" id="MDD7969312.1"/>
    </source>
</evidence>
<accession>A0ABT5T2G2</accession>
<keyword evidence="2" id="KW-0805">Transcription regulation</keyword>
<dbReference type="PANTHER" id="PTHR43133">
    <property type="entry name" value="RNA POLYMERASE ECF-TYPE SIGMA FACTO"/>
    <property type="match status" value="1"/>
</dbReference>
<dbReference type="Gene3D" id="1.10.10.10">
    <property type="entry name" value="Winged helix-like DNA-binding domain superfamily/Winged helix DNA-binding domain"/>
    <property type="match status" value="1"/>
</dbReference>
<evidence type="ECO:0000256" key="4">
    <source>
        <dbReference type="ARBA" id="ARBA00023125"/>
    </source>
</evidence>
<keyword evidence="5" id="KW-0804">Transcription</keyword>